<dbReference type="EMBL" id="CAKMMW010000031">
    <property type="protein sequence ID" value="CAH1228722.1"/>
    <property type="molecule type" value="Genomic_DNA"/>
</dbReference>
<keyword evidence="1" id="KW-0808">Transferase</keyword>
<evidence type="ECO:0000259" key="3">
    <source>
        <dbReference type="PROSITE" id="PS51186"/>
    </source>
</evidence>
<dbReference type="PANTHER" id="PTHR43877">
    <property type="entry name" value="AMINOALKYLPHOSPHONATE N-ACETYLTRANSFERASE-RELATED-RELATED"/>
    <property type="match status" value="1"/>
</dbReference>
<evidence type="ECO:0000313" key="4">
    <source>
        <dbReference type="EMBL" id="CAH1228722.1"/>
    </source>
</evidence>
<accession>A0ABM9CXA2</accession>
<dbReference type="Gene3D" id="3.40.630.30">
    <property type="match status" value="1"/>
</dbReference>
<dbReference type="PANTHER" id="PTHR43877:SF1">
    <property type="entry name" value="ACETYLTRANSFERASE"/>
    <property type="match status" value="1"/>
</dbReference>
<dbReference type="InterPro" id="IPR050832">
    <property type="entry name" value="Bact_Acetyltransf"/>
</dbReference>
<gene>
    <name evidence="4" type="ORF">PAECIP111891_06337</name>
</gene>
<dbReference type="CDD" id="cd04301">
    <property type="entry name" value="NAT_SF"/>
    <property type="match status" value="1"/>
</dbReference>
<dbReference type="Proteomes" id="UP000838821">
    <property type="component" value="Unassembled WGS sequence"/>
</dbReference>
<sequence>MMTVRIREASIDESELIYQVMIEAFKEYNGKLNPPSGALMETVDRTIHTFNIGGGAALTWEGDKLIGSARYEPVADYMYIGRVSVLPDFRGKGICKALLTFVENKACAQGFKESRVGVRLSIPENIKVYERMHYEVIEHTYYPDRTDSWYVIRKKLST</sequence>
<comment type="caution">
    <text evidence="4">The sequence shown here is derived from an EMBL/GenBank/DDBJ whole genome shotgun (WGS) entry which is preliminary data.</text>
</comment>
<dbReference type="PROSITE" id="PS51186">
    <property type="entry name" value="GNAT"/>
    <property type="match status" value="1"/>
</dbReference>
<evidence type="ECO:0000313" key="5">
    <source>
        <dbReference type="Proteomes" id="UP000838821"/>
    </source>
</evidence>
<dbReference type="SUPFAM" id="SSF55729">
    <property type="entry name" value="Acyl-CoA N-acyltransferases (Nat)"/>
    <property type="match status" value="1"/>
</dbReference>
<keyword evidence="5" id="KW-1185">Reference proteome</keyword>
<dbReference type="InterPro" id="IPR000182">
    <property type="entry name" value="GNAT_dom"/>
</dbReference>
<organism evidence="4 5">
    <name type="scientific">Paenibacillus allorhizoplanae</name>
    <dbReference type="NCBI Taxonomy" id="2905648"/>
    <lineage>
        <taxon>Bacteria</taxon>
        <taxon>Bacillati</taxon>
        <taxon>Bacillota</taxon>
        <taxon>Bacilli</taxon>
        <taxon>Bacillales</taxon>
        <taxon>Paenibacillaceae</taxon>
        <taxon>Paenibacillus</taxon>
    </lineage>
</organism>
<reference evidence="4" key="1">
    <citation type="submission" date="2022-01" db="EMBL/GenBank/DDBJ databases">
        <authorList>
            <person name="Criscuolo A."/>
        </authorList>
    </citation>
    <scope>NUCLEOTIDE SEQUENCE</scope>
    <source>
        <strain evidence="4">CIP111891</strain>
    </source>
</reference>
<evidence type="ECO:0000256" key="2">
    <source>
        <dbReference type="ARBA" id="ARBA00023315"/>
    </source>
</evidence>
<dbReference type="Pfam" id="PF00583">
    <property type="entry name" value="Acetyltransf_1"/>
    <property type="match status" value="1"/>
</dbReference>
<keyword evidence="2" id="KW-0012">Acyltransferase</keyword>
<proteinExistence type="predicted"/>
<protein>
    <recommendedName>
        <fullName evidence="3">N-acetyltransferase domain-containing protein</fullName>
    </recommendedName>
</protein>
<evidence type="ECO:0000256" key="1">
    <source>
        <dbReference type="ARBA" id="ARBA00022679"/>
    </source>
</evidence>
<feature type="domain" description="N-acetyltransferase" evidence="3">
    <location>
        <begin position="4"/>
        <end position="157"/>
    </location>
</feature>
<name>A0ABM9CXA2_9BACL</name>
<dbReference type="InterPro" id="IPR016181">
    <property type="entry name" value="Acyl_CoA_acyltransferase"/>
</dbReference>